<dbReference type="GO" id="GO:0019005">
    <property type="term" value="C:SCF ubiquitin ligase complex"/>
    <property type="evidence" value="ECO:0007669"/>
    <property type="project" value="TreeGrafter"/>
</dbReference>
<dbReference type="GO" id="GO:0031146">
    <property type="term" value="P:SCF-dependent proteasomal ubiquitin-dependent protein catabolic process"/>
    <property type="evidence" value="ECO:0007669"/>
    <property type="project" value="TreeGrafter"/>
</dbReference>
<dbReference type="SMART" id="SM00367">
    <property type="entry name" value="LRR_CC"/>
    <property type="match status" value="10"/>
</dbReference>
<dbReference type="OrthoDB" id="27842at2759"/>
<dbReference type="PANTHER" id="PTHR13318">
    <property type="entry name" value="PARTNER OF PAIRED, ISOFORM B-RELATED"/>
    <property type="match status" value="1"/>
</dbReference>
<dbReference type="AlphaFoldDB" id="A0A2T7PAS1"/>
<sequence length="475" mass="51967">MCQQVDDHFLTLLADAQCQLEVLVVNGCSSVTDVGIQSITRGQNKLCVLELKKLPKLTSAGLAALVSPTLWKVAIKRCPLMTSNGLSTLAQNCCGIKVLHVTHCLKLDRHAYSLVAAALSSTLEELGLGGQGVTDEEVRKLSENCPNLRKLDLSGAKHVGKEALIKLFQGCTKLESLDLSYCSRLAQAEECQALWTLPQSLKELSLCGILVEDEQVFVEGMQRLRSLTSVRLCGVMALNDTTLTQILKHIGPRLESLDISGGFCRNLTDEGLKAVTKYCVKLEELCLSLLGQIQGLTLIPMFQQQERAVCFKKLYLSCKMLDLSVLSLVTVMCHELTLLELSGHTLVNDEILYQLAENCPKLSHLGIKGCRQVTDDAICEIARCCPIKSLVLSGIHNLTDKCIFALANSCPHLKEIYLNGCAQISPAAVRYLSDCCITRLFVCHVIPNAVPNQLMAKNLDTGEFCRMDLLSSSVS</sequence>
<feature type="domain" description="F-box/LRR-repeat protein 15-like leucin rich repeat" evidence="1">
    <location>
        <begin position="3"/>
        <end position="187"/>
    </location>
</feature>
<name>A0A2T7PAS1_POMCA</name>
<dbReference type="InterPro" id="IPR006553">
    <property type="entry name" value="Leu-rich_rpt_Cys-con_subtyp"/>
</dbReference>
<dbReference type="InterPro" id="IPR032675">
    <property type="entry name" value="LRR_dom_sf"/>
</dbReference>
<dbReference type="Proteomes" id="UP000245119">
    <property type="component" value="Linkage Group LG5"/>
</dbReference>
<evidence type="ECO:0000313" key="3">
    <source>
        <dbReference type="Proteomes" id="UP000245119"/>
    </source>
</evidence>
<feature type="domain" description="F-box/LRR-repeat protein 15-like leucin rich repeat" evidence="1">
    <location>
        <begin position="320"/>
        <end position="429"/>
    </location>
</feature>
<reference evidence="2 3" key="1">
    <citation type="submission" date="2018-04" db="EMBL/GenBank/DDBJ databases">
        <title>The genome of golden apple snail Pomacea canaliculata provides insight into stress tolerance and invasive adaptation.</title>
        <authorList>
            <person name="Liu C."/>
            <person name="Liu B."/>
            <person name="Ren Y."/>
            <person name="Zhang Y."/>
            <person name="Wang H."/>
            <person name="Li S."/>
            <person name="Jiang F."/>
            <person name="Yin L."/>
            <person name="Zhang G."/>
            <person name="Qian W."/>
            <person name="Fan W."/>
        </authorList>
    </citation>
    <scope>NUCLEOTIDE SEQUENCE [LARGE SCALE GENOMIC DNA]</scope>
    <source>
        <strain evidence="2">SZHN2017</strain>
        <tissue evidence="2">Muscle</tissue>
    </source>
</reference>
<organism evidence="2 3">
    <name type="scientific">Pomacea canaliculata</name>
    <name type="common">Golden apple snail</name>
    <dbReference type="NCBI Taxonomy" id="400727"/>
    <lineage>
        <taxon>Eukaryota</taxon>
        <taxon>Metazoa</taxon>
        <taxon>Spiralia</taxon>
        <taxon>Lophotrochozoa</taxon>
        <taxon>Mollusca</taxon>
        <taxon>Gastropoda</taxon>
        <taxon>Caenogastropoda</taxon>
        <taxon>Architaenioglossa</taxon>
        <taxon>Ampullarioidea</taxon>
        <taxon>Ampullariidae</taxon>
        <taxon>Pomacea</taxon>
    </lineage>
</organism>
<evidence type="ECO:0000259" key="1">
    <source>
        <dbReference type="Pfam" id="PF25372"/>
    </source>
</evidence>
<gene>
    <name evidence="2" type="ORF">C0Q70_09791</name>
</gene>
<proteinExistence type="predicted"/>
<dbReference type="InterPro" id="IPR057207">
    <property type="entry name" value="FBXL15_LRR"/>
</dbReference>
<keyword evidence="3" id="KW-1185">Reference proteome</keyword>
<dbReference type="Gene3D" id="3.80.10.10">
    <property type="entry name" value="Ribonuclease Inhibitor"/>
    <property type="match status" value="4"/>
</dbReference>
<dbReference type="EMBL" id="PZQS01000005">
    <property type="protein sequence ID" value="PVD30524.1"/>
    <property type="molecule type" value="Genomic_DNA"/>
</dbReference>
<dbReference type="STRING" id="400727.A0A2T7PAS1"/>
<comment type="caution">
    <text evidence="2">The sequence shown here is derived from an EMBL/GenBank/DDBJ whole genome shotgun (WGS) entry which is preliminary data.</text>
</comment>
<protein>
    <recommendedName>
        <fullName evidence="1">F-box/LRR-repeat protein 15-like leucin rich repeat domain-containing protein</fullName>
    </recommendedName>
</protein>
<evidence type="ECO:0000313" key="2">
    <source>
        <dbReference type="EMBL" id="PVD30524.1"/>
    </source>
</evidence>
<dbReference type="SUPFAM" id="SSF52047">
    <property type="entry name" value="RNI-like"/>
    <property type="match status" value="2"/>
</dbReference>
<dbReference type="Pfam" id="PF25372">
    <property type="entry name" value="DUF7885"/>
    <property type="match status" value="2"/>
</dbReference>
<accession>A0A2T7PAS1</accession>